<dbReference type="SMART" id="SM00833">
    <property type="entry name" value="CobW_C"/>
    <property type="match status" value="1"/>
</dbReference>
<keyword evidence="2" id="KW-0378">Hydrolase</keyword>
<proteinExistence type="inferred from homology"/>
<dbReference type="GO" id="GO:0005737">
    <property type="term" value="C:cytoplasm"/>
    <property type="evidence" value="ECO:0007669"/>
    <property type="project" value="TreeGrafter"/>
</dbReference>
<evidence type="ECO:0000256" key="1">
    <source>
        <dbReference type="ARBA" id="ARBA00022741"/>
    </source>
</evidence>
<gene>
    <name evidence="7" type="ORF">GLW00_12640</name>
</gene>
<comment type="catalytic activity">
    <reaction evidence="5">
        <text>GTP + H2O = GDP + phosphate + H(+)</text>
        <dbReference type="Rhea" id="RHEA:19669"/>
        <dbReference type="ChEBI" id="CHEBI:15377"/>
        <dbReference type="ChEBI" id="CHEBI:15378"/>
        <dbReference type="ChEBI" id="CHEBI:37565"/>
        <dbReference type="ChEBI" id="CHEBI:43474"/>
        <dbReference type="ChEBI" id="CHEBI:58189"/>
    </reaction>
    <physiologicalReaction direction="left-to-right" evidence="5">
        <dbReference type="Rhea" id="RHEA:19670"/>
    </physiologicalReaction>
</comment>
<dbReference type="InterPro" id="IPR003495">
    <property type="entry name" value="CobW/HypB/UreG_nucleotide-bd"/>
</dbReference>
<keyword evidence="3" id="KW-0143">Chaperone</keyword>
<comment type="similarity">
    <text evidence="4">Belongs to the SIMIBI class G3E GTPase family. ZNG1 subfamily.</text>
</comment>
<evidence type="ECO:0000256" key="2">
    <source>
        <dbReference type="ARBA" id="ARBA00022801"/>
    </source>
</evidence>
<evidence type="ECO:0000256" key="3">
    <source>
        <dbReference type="ARBA" id="ARBA00023186"/>
    </source>
</evidence>
<dbReference type="GO" id="GO:0000166">
    <property type="term" value="F:nucleotide binding"/>
    <property type="evidence" value="ECO:0007669"/>
    <property type="project" value="UniProtKB-KW"/>
</dbReference>
<sequence>MAHTGIHILSGFLGSGKTTLLQRILEEEYQRGRKVGVIMNEAGELPIDTQSLPEGTPLKELLNGCVCCTLSDKLETQISDILYHHDLDVLYIETTGVAHPVEVLDACLTPLLSDKVKVNSIITMVDPNSWAGRHNLRIPLRKLITEQVKHADLVILNKSDQLTIRNKEKLMRELNEINPGGKVLAAKHAQVPWDTFSNIEGQQRREHEKEQTIDHLHIKTYVHTFSSPVNQERFENFLKSMPEQIYRIKGYLRLTGQPGTQLFQYAYGMPSFTPSPLNLENNLVFIGDDLDHAALNEELREVEKKSSPVHSSTQDQ</sequence>
<dbReference type="RefSeq" id="WP_160914585.1">
    <property type="nucleotide sequence ID" value="NZ_WMFA01000004.1"/>
</dbReference>
<dbReference type="PANTHER" id="PTHR13748:SF62">
    <property type="entry name" value="COBW DOMAIN-CONTAINING PROTEIN"/>
    <property type="match status" value="1"/>
</dbReference>
<dbReference type="CDD" id="cd03112">
    <property type="entry name" value="CobW-like"/>
    <property type="match status" value="1"/>
</dbReference>
<evidence type="ECO:0000313" key="8">
    <source>
        <dbReference type="Proteomes" id="UP000450457"/>
    </source>
</evidence>
<comment type="caution">
    <text evidence="7">The sequence shown here is derived from an EMBL/GenBank/DDBJ whole genome shotgun (WGS) entry which is preliminary data.</text>
</comment>
<evidence type="ECO:0000256" key="4">
    <source>
        <dbReference type="ARBA" id="ARBA00034320"/>
    </source>
</evidence>
<dbReference type="EMBL" id="WMFA01000004">
    <property type="protein sequence ID" value="MYL71707.1"/>
    <property type="molecule type" value="Genomic_DNA"/>
</dbReference>
<dbReference type="InterPro" id="IPR027417">
    <property type="entry name" value="P-loop_NTPase"/>
</dbReference>
<name>A0A845FDT3_9BACI</name>
<dbReference type="GO" id="GO:0016787">
    <property type="term" value="F:hydrolase activity"/>
    <property type="evidence" value="ECO:0007669"/>
    <property type="project" value="UniProtKB-KW"/>
</dbReference>
<evidence type="ECO:0000259" key="6">
    <source>
        <dbReference type="SMART" id="SM00833"/>
    </source>
</evidence>
<dbReference type="SUPFAM" id="SSF90002">
    <property type="entry name" value="Hypothetical protein YjiA, C-terminal domain"/>
    <property type="match status" value="1"/>
</dbReference>
<dbReference type="InterPro" id="IPR011629">
    <property type="entry name" value="CobW-like_C"/>
</dbReference>
<feature type="domain" description="CobW C-terminal" evidence="6">
    <location>
        <begin position="218"/>
        <end position="303"/>
    </location>
</feature>
<protein>
    <submittedName>
        <fullName evidence="7">GTP-binding protein</fullName>
    </submittedName>
</protein>
<organism evidence="7 8">
    <name type="scientific">Halobacillus litoralis</name>
    <dbReference type="NCBI Taxonomy" id="45668"/>
    <lineage>
        <taxon>Bacteria</taxon>
        <taxon>Bacillati</taxon>
        <taxon>Bacillota</taxon>
        <taxon>Bacilli</taxon>
        <taxon>Bacillales</taxon>
        <taxon>Bacillaceae</taxon>
        <taxon>Halobacillus</taxon>
    </lineage>
</organism>
<dbReference type="Gene3D" id="3.30.1220.10">
    <property type="entry name" value="CobW-like, C-terminal domain"/>
    <property type="match status" value="1"/>
</dbReference>
<dbReference type="PANTHER" id="PTHR13748">
    <property type="entry name" value="COBW-RELATED"/>
    <property type="match status" value="1"/>
</dbReference>
<dbReference type="Pfam" id="PF07683">
    <property type="entry name" value="CobW_C"/>
    <property type="match status" value="1"/>
</dbReference>
<dbReference type="GeneID" id="78007851"/>
<dbReference type="InterPro" id="IPR036627">
    <property type="entry name" value="CobW-likC_sf"/>
</dbReference>
<dbReference type="Pfam" id="PF02492">
    <property type="entry name" value="cobW"/>
    <property type="match status" value="1"/>
</dbReference>
<dbReference type="InterPro" id="IPR051316">
    <property type="entry name" value="Zinc-reg_GTPase_activator"/>
</dbReference>
<reference evidence="7 8" key="1">
    <citation type="submission" date="2019-11" db="EMBL/GenBank/DDBJ databases">
        <title>Genome sequences of 17 halophilic strains isolated from different environments.</title>
        <authorList>
            <person name="Furrow R.E."/>
        </authorList>
    </citation>
    <scope>NUCLEOTIDE SEQUENCE [LARGE SCALE GENOMIC DNA]</scope>
    <source>
        <strain evidence="7 8">SL-4</strain>
    </source>
</reference>
<dbReference type="Gene3D" id="3.40.50.300">
    <property type="entry name" value="P-loop containing nucleotide triphosphate hydrolases"/>
    <property type="match status" value="1"/>
</dbReference>
<accession>A0A845FDT3</accession>
<keyword evidence="1" id="KW-0547">Nucleotide-binding</keyword>
<evidence type="ECO:0000256" key="5">
    <source>
        <dbReference type="ARBA" id="ARBA00049117"/>
    </source>
</evidence>
<dbReference type="Proteomes" id="UP000450457">
    <property type="component" value="Unassembled WGS sequence"/>
</dbReference>
<dbReference type="OrthoDB" id="9808822at2"/>
<evidence type="ECO:0000313" key="7">
    <source>
        <dbReference type="EMBL" id="MYL71707.1"/>
    </source>
</evidence>
<dbReference type="SUPFAM" id="SSF52540">
    <property type="entry name" value="P-loop containing nucleoside triphosphate hydrolases"/>
    <property type="match status" value="1"/>
</dbReference>
<dbReference type="AlphaFoldDB" id="A0A845FDT3"/>